<dbReference type="InterPro" id="IPR006500">
    <property type="entry name" value="Helicase_put_C_phage/plasmid"/>
</dbReference>
<evidence type="ECO:0000256" key="4">
    <source>
        <dbReference type="SAM" id="Coils"/>
    </source>
</evidence>
<comment type="caution">
    <text evidence="6">The sequence shown here is derived from an EMBL/GenBank/DDBJ whole genome shotgun (WGS) entry which is preliminary data.</text>
</comment>
<dbReference type="PANTHER" id="PTHR35372">
    <property type="entry name" value="ATP BINDING PROTEIN-RELATED"/>
    <property type="match status" value="1"/>
</dbReference>
<dbReference type="InterPro" id="IPR014818">
    <property type="entry name" value="Phage/plasmid_primase_P4_C"/>
</dbReference>
<protein>
    <recommendedName>
        <fullName evidence="5">SF3 helicase domain-containing protein</fullName>
    </recommendedName>
</protein>
<evidence type="ECO:0000313" key="6">
    <source>
        <dbReference type="EMBL" id="OOM11153.1"/>
    </source>
</evidence>
<proteinExistence type="predicted"/>
<dbReference type="GO" id="GO:0005524">
    <property type="term" value="F:ATP binding"/>
    <property type="evidence" value="ECO:0007669"/>
    <property type="project" value="UniProtKB-KW"/>
</dbReference>
<feature type="coiled-coil region" evidence="4">
    <location>
        <begin position="15"/>
        <end position="62"/>
    </location>
</feature>
<dbReference type="AlphaFoldDB" id="A0A1S8N421"/>
<dbReference type="InterPro" id="IPR027417">
    <property type="entry name" value="P-loop_NTPase"/>
</dbReference>
<evidence type="ECO:0000259" key="5">
    <source>
        <dbReference type="PROSITE" id="PS51206"/>
    </source>
</evidence>
<sequence>MGKNKKRKKQDDDMIDKFLKRKEEEIRNIEMASNKKKHKVTIRKIEDSKRIEEEENEILKKLKHSDLNLKEVSEKSNFKKKKFLMDSKHRKNLINPKIAEYIIKQKNILCINQKLYMYSIELGYYQEIETHDLQVMVCDMILKQYGEFIRSSDIDAICRFIKINPYIQIRNDNLDKNTNMINCKNCVIDFKKNKIKLSRHDKKYYFLNSINANFREDFNYEKFKGSNFYKFLDSVTKGDRHLKRLIQEITGYSISSLNNAKKFFVLYGKSNSGKSVYLDLLSFLCGKENISNIPLQSLSDERYTGELFGKVLNIYNELPDRVLKETGTIKSLVSECDKTICKPVYKNPFSFRNRATIIFATNNLPTVENNAGQDNDAFFNRIIIVPFINSISEDKQDKELIKKLKKESDFIFTWAIEGLERYIGNQYKFSKCEKSEKILKKYKNRESLVEKFIEERLIFATDKYVFKCDLMKEFEQFCEEQGKNQVSSKEKENLKNIIINKYDINYTKIHRGTENKYGFKGIEIK</sequence>
<keyword evidence="4" id="KW-0175">Coiled coil</keyword>
<dbReference type="SUPFAM" id="SSF52540">
    <property type="entry name" value="P-loop containing nucleoside triphosphate hydrolases"/>
    <property type="match status" value="1"/>
</dbReference>
<name>A0A1S8N421_CLOSA</name>
<organism evidence="6 7">
    <name type="scientific">Clostridium saccharobutylicum</name>
    <dbReference type="NCBI Taxonomy" id="169679"/>
    <lineage>
        <taxon>Bacteria</taxon>
        <taxon>Bacillati</taxon>
        <taxon>Bacillota</taxon>
        <taxon>Clostridia</taxon>
        <taxon>Eubacteriales</taxon>
        <taxon>Clostridiaceae</taxon>
        <taxon>Clostridium</taxon>
    </lineage>
</organism>
<dbReference type="Pfam" id="PF08706">
    <property type="entry name" value="D5_N"/>
    <property type="match status" value="1"/>
</dbReference>
<evidence type="ECO:0000256" key="1">
    <source>
        <dbReference type="ARBA" id="ARBA00022741"/>
    </source>
</evidence>
<dbReference type="Proteomes" id="UP000191154">
    <property type="component" value="Unassembled WGS sequence"/>
</dbReference>
<dbReference type="InterPro" id="IPR045455">
    <property type="entry name" value="NrS-1_pol-like_helicase"/>
</dbReference>
<dbReference type="EMBL" id="LZYZ01000005">
    <property type="protein sequence ID" value="OOM11153.1"/>
    <property type="molecule type" value="Genomic_DNA"/>
</dbReference>
<reference evidence="6 7" key="1">
    <citation type="submission" date="2016-05" db="EMBL/GenBank/DDBJ databases">
        <title>Microbial solvent formation.</title>
        <authorList>
            <person name="Poehlein A."/>
            <person name="Montoya Solano J.D."/>
            <person name="Flitsch S."/>
            <person name="Krabben P."/>
            <person name="Duerre P."/>
            <person name="Daniel R."/>
        </authorList>
    </citation>
    <scope>NUCLEOTIDE SEQUENCE [LARGE SCALE GENOMIC DNA]</scope>
    <source>
        <strain evidence="6 7">L1-8</strain>
    </source>
</reference>
<dbReference type="PANTHER" id="PTHR35372:SF2">
    <property type="entry name" value="SF3 HELICASE DOMAIN-CONTAINING PROTEIN"/>
    <property type="match status" value="1"/>
</dbReference>
<dbReference type="RefSeq" id="WP_077865867.1">
    <property type="nucleotide sequence ID" value="NZ_LZYZ01000005.1"/>
</dbReference>
<keyword evidence="2" id="KW-0378">Hydrolase</keyword>
<accession>A0A1S8N421</accession>
<evidence type="ECO:0000256" key="2">
    <source>
        <dbReference type="ARBA" id="ARBA00022801"/>
    </source>
</evidence>
<keyword evidence="1" id="KW-0547">Nucleotide-binding</keyword>
<gene>
    <name evidence="6" type="ORF">CLOSAC_26960</name>
</gene>
<dbReference type="Pfam" id="PF19263">
    <property type="entry name" value="DUF5906"/>
    <property type="match status" value="1"/>
</dbReference>
<dbReference type="NCBIfam" id="TIGR01613">
    <property type="entry name" value="primase_Cterm"/>
    <property type="match status" value="1"/>
</dbReference>
<dbReference type="InterPro" id="IPR051620">
    <property type="entry name" value="ORF904-like_C"/>
</dbReference>
<keyword evidence="3" id="KW-0067">ATP-binding</keyword>
<dbReference type="Gene3D" id="3.40.50.300">
    <property type="entry name" value="P-loop containing nucleotide triphosphate hydrolases"/>
    <property type="match status" value="1"/>
</dbReference>
<dbReference type="PROSITE" id="PS51206">
    <property type="entry name" value="SF3_HELICASE_1"/>
    <property type="match status" value="1"/>
</dbReference>
<dbReference type="SMART" id="SM00885">
    <property type="entry name" value="D5_N"/>
    <property type="match status" value="1"/>
</dbReference>
<evidence type="ECO:0000256" key="3">
    <source>
        <dbReference type="ARBA" id="ARBA00022840"/>
    </source>
</evidence>
<feature type="domain" description="SF3 helicase" evidence="5">
    <location>
        <begin position="241"/>
        <end position="400"/>
    </location>
</feature>
<dbReference type="InterPro" id="IPR014015">
    <property type="entry name" value="Helicase_SF3_DNA-vir"/>
</dbReference>
<evidence type="ECO:0000313" key="7">
    <source>
        <dbReference type="Proteomes" id="UP000191154"/>
    </source>
</evidence>
<dbReference type="GO" id="GO:0016787">
    <property type="term" value="F:hydrolase activity"/>
    <property type="evidence" value="ECO:0007669"/>
    <property type="project" value="UniProtKB-KW"/>
</dbReference>